<comment type="caution">
    <text evidence="2">The sequence shown here is derived from an EMBL/GenBank/DDBJ whole genome shotgun (WGS) entry which is preliminary data.</text>
</comment>
<sequence length="109" mass="12616">MFVISVWLFTLMELPVAIYMVIDVIQITWGIRINKKKPKLFERLKNLARKAVKFRMSAAVRWSDMPHLQMNNTSQSLTITTNQSSFFSDAIGLDVKHYFNIAYAVPVYG</sequence>
<keyword evidence="1" id="KW-1133">Transmembrane helix</keyword>
<reference evidence="2 3" key="1">
    <citation type="submission" date="2022-12" db="EMBL/GenBank/DDBJ databases">
        <title>Chromosome-level genome of Tegillarca granosa.</title>
        <authorList>
            <person name="Kim J."/>
        </authorList>
    </citation>
    <scope>NUCLEOTIDE SEQUENCE [LARGE SCALE GENOMIC DNA]</scope>
    <source>
        <strain evidence="2">Teg-2019</strain>
        <tissue evidence="2">Adductor muscle</tissue>
    </source>
</reference>
<dbReference type="EMBL" id="JARBDR010000919">
    <property type="protein sequence ID" value="KAJ8299913.1"/>
    <property type="molecule type" value="Genomic_DNA"/>
</dbReference>
<proteinExistence type="predicted"/>
<evidence type="ECO:0000313" key="3">
    <source>
        <dbReference type="Proteomes" id="UP001217089"/>
    </source>
</evidence>
<keyword evidence="1" id="KW-0812">Transmembrane</keyword>
<organism evidence="2 3">
    <name type="scientific">Tegillarca granosa</name>
    <name type="common">Malaysian cockle</name>
    <name type="synonym">Anadara granosa</name>
    <dbReference type="NCBI Taxonomy" id="220873"/>
    <lineage>
        <taxon>Eukaryota</taxon>
        <taxon>Metazoa</taxon>
        <taxon>Spiralia</taxon>
        <taxon>Lophotrochozoa</taxon>
        <taxon>Mollusca</taxon>
        <taxon>Bivalvia</taxon>
        <taxon>Autobranchia</taxon>
        <taxon>Pteriomorphia</taxon>
        <taxon>Arcoida</taxon>
        <taxon>Arcoidea</taxon>
        <taxon>Arcidae</taxon>
        <taxon>Tegillarca</taxon>
    </lineage>
</organism>
<evidence type="ECO:0000256" key="1">
    <source>
        <dbReference type="SAM" id="Phobius"/>
    </source>
</evidence>
<evidence type="ECO:0000313" key="2">
    <source>
        <dbReference type="EMBL" id="KAJ8299913.1"/>
    </source>
</evidence>
<name>A0ABQ9E399_TEGGR</name>
<keyword evidence="1" id="KW-0472">Membrane</keyword>
<dbReference type="Proteomes" id="UP001217089">
    <property type="component" value="Unassembled WGS sequence"/>
</dbReference>
<accession>A0ABQ9E399</accession>
<keyword evidence="3" id="KW-1185">Reference proteome</keyword>
<feature type="transmembrane region" description="Helical" evidence="1">
    <location>
        <begin position="6"/>
        <end position="31"/>
    </location>
</feature>
<gene>
    <name evidence="2" type="ORF">KUTeg_021432</name>
</gene>
<protein>
    <submittedName>
        <fullName evidence="2">Uncharacterized protein</fullName>
    </submittedName>
</protein>